<sequence>MRKYVKKSPLSITKVFELIGKPTFFLFTIIIVGVAGYFHLLKHFAQQVLRFGSDLRRRTLLKRPARPKPGEGGNSWLQAKKGPAAAGRRVLNVTNRKLIFSLLVCLVASLLFYFYILSDLPSPRLLTDSPPHLTTKIYDRNGVLLYQIYKDENRTLIKLDDLPKHLIDATLAAEDKNFYHHFGIDPIGIIRAAYNNLVNCKLKIENCSLQGGSTITQQLVKNVLLSPEKSLIRKVKELILALATETMYSKDQILQMYLNQVGYGGTAYGVEQASWQYFGKSAHDLTLSESAMLAGLPIAPTILSPFGTTPYLGKIRQQQVLESMVLTNSITENDKLAALSTPLIFHPQGIVIR</sequence>
<dbReference type="GO" id="GO:0030288">
    <property type="term" value="C:outer membrane-bounded periplasmic space"/>
    <property type="evidence" value="ECO:0007669"/>
    <property type="project" value="TreeGrafter"/>
</dbReference>
<dbReference type="Gene3D" id="1.10.3810.10">
    <property type="entry name" value="Biosynthetic peptidoglycan transglycosylase-like"/>
    <property type="match status" value="1"/>
</dbReference>
<dbReference type="PANTHER" id="PTHR32282">
    <property type="entry name" value="BINDING PROTEIN TRANSPEPTIDASE, PUTATIVE-RELATED"/>
    <property type="match status" value="1"/>
</dbReference>
<evidence type="ECO:0000256" key="9">
    <source>
        <dbReference type="ARBA" id="ARBA00022960"/>
    </source>
</evidence>
<keyword evidence="6" id="KW-0328">Glycosyltransferase</keyword>
<evidence type="ECO:0000259" key="17">
    <source>
        <dbReference type="Pfam" id="PF00912"/>
    </source>
</evidence>
<evidence type="ECO:0000256" key="7">
    <source>
        <dbReference type="ARBA" id="ARBA00022679"/>
    </source>
</evidence>
<dbReference type="EMBL" id="PFAF01000030">
    <property type="protein sequence ID" value="PIR99037.1"/>
    <property type="molecule type" value="Genomic_DNA"/>
</dbReference>
<dbReference type="GO" id="GO:0071555">
    <property type="term" value="P:cell wall organization"/>
    <property type="evidence" value="ECO:0007669"/>
    <property type="project" value="UniProtKB-KW"/>
</dbReference>
<keyword evidence="5" id="KW-0645">Protease</keyword>
<comment type="catalytic activity">
    <reaction evidence="15">
        <text>[GlcNAc-(1-&gt;4)-Mur2Ac(oyl-L-Ala-gamma-D-Glu-L-Lys-D-Ala-D-Ala)](n)-di-trans,octa-cis-undecaprenyl diphosphate + beta-D-GlcNAc-(1-&gt;4)-Mur2Ac(oyl-L-Ala-gamma-D-Glu-L-Lys-D-Ala-D-Ala)-di-trans,octa-cis-undecaprenyl diphosphate = [GlcNAc-(1-&gt;4)-Mur2Ac(oyl-L-Ala-gamma-D-Glu-L-Lys-D-Ala-D-Ala)](n+1)-di-trans,octa-cis-undecaprenyl diphosphate + di-trans,octa-cis-undecaprenyl diphosphate + H(+)</text>
        <dbReference type="Rhea" id="RHEA:23708"/>
        <dbReference type="Rhea" id="RHEA-COMP:9602"/>
        <dbReference type="Rhea" id="RHEA-COMP:9603"/>
        <dbReference type="ChEBI" id="CHEBI:15378"/>
        <dbReference type="ChEBI" id="CHEBI:58405"/>
        <dbReference type="ChEBI" id="CHEBI:60033"/>
        <dbReference type="ChEBI" id="CHEBI:78435"/>
        <dbReference type="EC" id="2.4.99.28"/>
    </reaction>
</comment>
<evidence type="ECO:0000313" key="19">
    <source>
        <dbReference type="Proteomes" id="UP000230796"/>
    </source>
</evidence>
<evidence type="ECO:0000256" key="2">
    <source>
        <dbReference type="ARBA" id="ARBA00007090"/>
    </source>
</evidence>
<feature type="domain" description="Glycosyl transferase family 51" evidence="17">
    <location>
        <begin position="143"/>
        <end position="324"/>
    </location>
</feature>
<protein>
    <recommendedName>
        <fullName evidence="17">Glycosyl transferase family 51 domain-containing protein</fullName>
    </recommendedName>
</protein>
<evidence type="ECO:0000256" key="3">
    <source>
        <dbReference type="ARBA" id="ARBA00007739"/>
    </source>
</evidence>
<evidence type="ECO:0000256" key="14">
    <source>
        <dbReference type="ARBA" id="ARBA00034000"/>
    </source>
</evidence>
<keyword evidence="4" id="KW-1003">Cell membrane</keyword>
<evidence type="ECO:0000256" key="6">
    <source>
        <dbReference type="ARBA" id="ARBA00022676"/>
    </source>
</evidence>
<dbReference type="GO" id="GO:0008955">
    <property type="term" value="F:peptidoglycan glycosyltransferase activity"/>
    <property type="evidence" value="ECO:0007669"/>
    <property type="project" value="UniProtKB-EC"/>
</dbReference>
<comment type="caution">
    <text evidence="18">The sequence shown here is derived from an EMBL/GenBank/DDBJ whole genome shotgun (WGS) entry which is preliminary data.</text>
</comment>
<evidence type="ECO:0000256" key="5">
    <source>
        <dbReference type="ARBA" id="ARBA00022645"/>
    </source>
</evidence>
<dbReference type="AlphaFoldDB" id="A0A2H0VIV6"/>
<keyword evidence="11 16" id="KW-0472">Membrane</keyword>
<evidence type="ECO:0000313" key="18">
    <source>
        <dbReference type="EMBL" id="PIR99037.1"/>
    </source>
</evidence>
<comment type="catalytic activity">
    <reaction evidence="14">
        <text>Preferential cleavage: (Ac)2-L-Lys-D-Ala-|-D-Ala. Also transpeptidation of peptidyl-alanyl moieties that are N-acyl substituents of D-alanine.</text>
        <dbReference type="EC" id="3.4.16.4"/>
    </reaction>
</comment>
<dbReference type="PANTHER" id="PTHR32282:SF11">
    <property type="entry name" value="PENICILLIN-BINDING PROTEIN 1B"/>
    <property type="match status" value="1"/>
</dbReference>
<dbReference type="GO" id="GO:0009252">
    <property type="term" value="P:peptidoglycan biosynthetic process"/>
    <property type="evidence" value="ECO:0007669"/>
    <property type="project" value="UniProtKB-KW"/>
</dbReference>
<dbReference type="GO" id="GO:0005886">
    <property type="term" value="C:plasma membrane"/>
    <property type="evidence" value="ECO:0007669"/>
    <property type="project" value="UniProtKB-SubCell"/>
</dbReference>
<accession>A0A2H0VIV6</accession>
<keyword evidence="16" id="KW-1133">Transmembrane helix</keyword>
<keyword evidence="10" id="KW-0573">Peptidoglycan synthesis</keyword>
<dbReference type="GO" id="GO:0008360">
    <property type="term" value="P:regulation of cell shape"/>
    <property type="evidence" value="ECO:0007669"/>
    <property type="project" value="UniProtKB-KW"/>
</dbReference>
<dbReference type="InterPro" id="IPR023346">
    <property type="entry name" value="Lysozyme-like_dom_sf"/>
</dbReference>
<dbReference type="Proteomes" id="UP000230796">
    <property type="component" value="Unassembled WGS sequence"/>
</dbReference>
<evidence type="ECO:0000256" key="13">
    <source>
        <dbReference type="ARBA" id="ARBA00023316"/>
    </source>
</evidence>
<keyword evidence="16" id="KW-0812">Transmembrane</keyword>
<reference evidence="19" key="1">
    <citation type="submission" date="2017-09" db="EMBL/GenBank/DDBJ databases">
        <title>Depth-based differentiation of microbial function through sediment-hosted aquifers and enrichment of novel symbionts in the deep terrestrial subsurface.</title>
        <authorList>
            <person name="Probst A.J."/>
            <person name="Ladd B."/>
            <person name="Jarett J.K."/>
            <person name="Geller-Mcgrath D.E."/>
            <person name="Sieber C.M.K."/>
            <person name="Emerson J.B."/>
            <person name="Anantharaman K."/>
            <person name="Thomas B.C."/>
            <person name="Malmstrom R."/>
            <person name="Stieglmeier M."/>
            <person name="Klingl A."/>
            <person name="Woyke T."/>
            <person name="Ryan C.M."/>
            <person name="Banfield J.F."/>
        </authorList>
    </citation>
    <scope>NUCLEOTIDE SEQUENCE [LARGE SCALE GENOMIC DNA]</scope>
</reference>
<evidence type="ECO:0000256" key="8">
    <source>
        <dbReference type="ARBA" id="ARBA00022801"/>
    </source>
</evidence>
<keyword evidence="13" id="KW-0961">Cell wall biogenesis/degradation</keyword>
<dbReference type="InterPro" id="IPR001264">
    <property type="entry name" value="Glyco_trans_51"/>
</dbReference>
<evidence type="ECO:0000256" key="11">
    <source>
        <dbReference type="ARBA" id="ARBA00023136"/>
    </source>
</evidence>
<organism evidence="18 19">
    <name type="scientific">Candidatus Collierbacteria bacterium CG10_big_fil_rev_8_21_14_0_10_44_9</name>
    <dbReference type="NCBI Taxonomy" id="1974535"/>
    <lineage>
        <taxon>Bacteria</taxon>
        <taxon>Candidatus Collieribacteriota</taxon>
    </lineage>
</organism>
<evidence type="ECO:0000256" key="15">
    <source>
        <dbReference type="ARBA" id="ARBA00049902"/>
    </source>
</evidence>
<dbReference type="GO" id="GO:0009002">
    <property type="term" value="F:serine-type D-Ala-D-Ala carboxypeptidase activity"/>
    <property type="evidence" value="ECO:0007669"/>
    <property type="project" value="UniProtKB-EC"/>
</dbReference>
<dbReference type="InterPro" id="IPR036950">
    <property type="entry name" value="PBP_transglycosylase"/>
</dbReference>
<dbReference type="FunFam" id="1.10.3810.10:FF:000001">
    <property type="entry name" value="Penicillin-binding protein 1A"/>
    <property type="match status" value="1"/>
</dbReference>
<evidence type="ECO:0000256" key="12">
    <source>
        <dbReference type="ARBA" id="ARBA00023268"/>
    </source>
</evidence>
<dbReference type="InterPro" id="IPR050396">
    <property type="entry name" value="Glycosyltr_51/Transpeptidase"/>
</dbReference>
<gene>
    <name evidence="18" type="ORF">COT87_01655</name>
</gene>
<feature type="non-terminal residue" evidence="18">
    <location>
        <position position="353"/>
    </location>
</feature>
<dbReference type="Pfam" id="PF00912">
    <property type="entry name" value="Transgly"/>
    <property type="match status" value="1"/>
</dbReference>
<comment type="similarity">
    <text evidence="3">In the N-terminal section; belongs to the glycosyltransferase 51 family.</text>
</comment>
<keyword evidence="9" id="KW-0133">Cell shape</keyword>
<evidence type="ECO:0000256" key="4">
    <source>
        <dbReference type="ARBA" id="ARBA00022475"/>
    </source>
</evidence>
<keyword evidence="12" id="KW-0511">Multifunctional enzyme</keyword>
<evidence type="ECO:0000256" key="16">
    <source>
        <dbReference type="SAM" id="Phobius"/>
    </source>
</evidence>
<feature type="transmembrane region" description="Helical" evidence="16">
    <location>
        <begin position="98"/>
        <end position="116"/>
    </location>
</feature>
<evidence type="ECO:0000256" key="10">
    <source>
        <dbReference type="ARBA" id="ARBA00022984"/>
    </source>
</evidence>
<proteinExistence type="inferred from homology"/>
<keyword evidence="5" id="KW-0121">Carboxypeptidase</keyword>
<keyword evidence="7" id="KW-0808">Transferase</keyword>
<comment type="similarity">
    <text evidence="2">In the C-terminal section; belongs to the transpeptidase family.</text>
</comment>
<dbReference type="SUPFAM" id="SSF53955">
    <property type="entry name" value="Lysozyme-like"/>
    <property type="match status" value="1"/>
</dbReference>
<feature type="transmembrane region" description="Helical" evidence="16">
    <location>
        <begin position="24"/>
        <end position="41"/>
    </location>
</feature>
<keyword evidence="8" id="KW-0378">Hydrolase</keyword>
<name>A0A2H0VIV6_9BACT</name>
<evidence type="ECO:0000256" key="1">
    <source>
        <dbReference type="ARBA" id="ARBA00004236"/>
    </source>
</evidence>
<comment type="subcellular location">
    <subcellularLocation>
        <location evidence="1">Cell membrane</location>
    </subcellularLocation>
</comment>